<evidence type="ECO:0000256" key="2">
    <source>
        <dbReference type="ARBA" id="ARBA00022448"/>
    </source>
</evidence>
<reference evidence="12" key="1">
    <citation type="submission" date="2016-10" db="EMBL/GenBank/DDBJ databases">
        <authorList>
            <person name="Varghese N."/>
            <person name="Submissions S."/>
        </authorList>
    </citation>
    <scope>NUCLEOTIDE SEQUENCE [LARGE SCALE GENOMIC DNA]</scope>
    <source>
        <strain evidence="12">DSM 7165</strain>
    </source>
</reference>
<dbReference type="PANTHER" id="PTHR35011">
    <property type="entry name" value="2,3-DIKETO-L-GULONATE TRAP TRANSPORTER SMALL PERMEASE PROTEIN YIAM"/>
    <property type="match status" value="1"/>
</dbReference>
<accession>A0A1H6QY58</accession>
<keyword evidence="5 9" id="KW-0812">Transmembrane</keyword>
<dbReference type="OrthoDB" id="9795655at2"/>
<dbReference type="AlphaFoldDB" id="A0A1H6QY58"/>
<proteinExistence type="inferred from homology"/>
<gene>
    <name evidence="11" type="ORF">SAMN05421831_102199</name>
</gene>
<dbReference type="InterPro" id="IPR055348">
    <property type="entry name" value="DctQ"/>
</dbReference>
<feature type="domain" description="Tripartite ATP-independent periplasmic transporters DctQ component" evidence="10">
    <location>
        <begin position="34"/>
        <end position="167"/>
    </location>
</feature>
<keyword evidence="7 9" id="KW-0472">Membrane</keyword>
<feature type="transmembrane region" description="Helical" evidence="9">
    <location>
        <begin position="27"/>
        <end position="47"/>
    </location>
</feature>
<evidence type="ECO:0000313" key="12">
    <source>
        <dbReference type="Proteomes" id="UP000242999"/>
    </source>
</evidence>
<evidence type="ECO:0000256" key="9">
    <source>
        <dbReference type="RuleBase" id="RU369079"/>
    </source>
</evidence>
<feature type="transmembrane region" description="Helical" evidence="9">
    <location>
        <begin position="139"/>
        <end position="161"/>
    </location>
</feature>
<evidence type="ECO:0000256" key="1">
    <source>
        <dbReference type="ARBA" id="ARBA00004429"/>
    </source>
</evidence>
<keyword evidence="6 9" id="KW-1133">Transmembrane helix</keyword>
<keyword evidence="3" id="KW-1003">Cell membrane</keyword>
<dbReference type="GO" id="GO:0022857">
    <property type="term" value="F:transmembrane transporter activity"/>
    <property type="evidence" value="ECO:0007669"/>
    <property type="project" value="UniProtKB-UniRule"/>
</dbReference>
<dbReference type="Proteomes" id="UP000242999">
    <property type="component" value="Unassembled WGS sequence"/>
</dbReference>
<feature type="transmembrane region" description="Helical" evidence="9">
    <location>
        <begin position="96"/>
        <end position="119"/>
    </location>
</feature>
<dbReference type="EMBL" id="FNYH01000002">
    <property type="protein sequence ID" value="SEI47036.1"/>
    <property type="molecule type" value="Genomic_DNA"/>
</dbReference>
<comment type="subcellular location">
    <subcellularLocation>
        <location evidence="1 9">Cell inner membrane</location>
        <topology evidence="1 9">Multi-pass membrane protein</topology>
    </subcellularLocation>
</comment>
<feature type="transmembrane region" description="Helical" evidence="9">
    <location>
        <begin position="59"/>
        <end position="75"/>
    </location>
</feature>
<keyword evidence="2 9" id="KW-0813">Transport</keyword>
<evidence type="ECO:0000259" key="10">
    <source>
        <dbReference type="Pfam" id="PF04290"/>
    </source>
</evidence>
<dbReference type="STRING" id="64971.SAMN05421831_102199"/>
<comment type="function">
    <text evidence="9">Part of the tripartite ATP-independent periplasmic (TRAP) transport system.</text>
</comment>
<dbReference type="Pfam" id="PF04290">
    <property type="entry name" value="DctQ"/>
    <property type="match status" value="1"/>
</dbReference>
<evidence type="ECO:0000256" key="6">
    <source>
        <dbReference type="ARBA" id="ARBA00022989"/>
    </source>
</evidence>
<protein>
    <recommendedName>
        <fullName evidence="9">TRAP transporter small permease protein</fullName>
    </recommendedName>
</protein>
<comment type="similarity">
    <text evidence="8 9">Belongs to the TRAP transporter small permease family.</text>
</comment>
<evidence type="ECO:0000256" key="8">
    <source>
        <dbReference type="ARBA" id="ARBA00038436"/>
    </source>
</evidence>
<dbReference type="RefSeq" id="WP_093308539.1">
    <property type="nucleotide sequence ID" value="NZ_FNYH01000002.1"/>
</dbReference>
<keyword evidence="12" id="KW-1185">Reference proteome</keyword>
<comment type="subunit">
    <text evidence="9">The complex comprises the extracytoplasmic solute receptor protein and the two transmembrane proteins.</text>
</comment>
<dbReference type="InterPro" id="IPR007387">
    <property type="entry name" value="TRAP_DctQ"/>
</dbReference>
<dbReference type="PANTHER" id="PTHR35011:SF4">
    <property type="entry name" value="SLL1102 PROTEIN"/>
    <property type="match status" value="1"/>
</dbReference>
<evidence type="ECO:0000256" key="3">
    <source>
        <dbReference type="ARBA" id="ARBA00022475"/>
    </source>
</evidence>
<dbReference type="GO" id="GO:0005886">
    <property type="term" value="C:plasma membrane"/>
    <property type="evidence" value="ECO:0007669"/>
    <property type="project" value="UniProtKB-SubCell"/>
</dbReference>
<evidence type="ECO:0000256" key="7">
    <source>
        <dbReference type="ARBA" id="ARBA00023136"/>
    </source>
</evidence>
<keyword evidence="4 9" id="KW-0997">Cell inner membrane</keyword>
<organism evidence="11 12">
    <name type="scientific">Allopseudospirillum japonicum</name>
    <dbReference type="NCBI Taxonomy" id="64971"/>
    <lineage>
        <taxon>Bacteria</taxon>
        <taxon>Pseudomonadati</taxon>
        <taxon>Pseudomonadota</taxon>
        <taxon>Gammaproteobacteria</taxon>
        <taxon>Oceanospirillales</taxon>
        <taxon>Oceanospirillaceae</taxon>
        <taxon>Allopseudospirillum</taxon>
    </lineage>
</organism>
<evidence type="ECO:0000313" key="11">
    <source>
        <dbReference type="EMBL" id="SEI47036.1"/>
    </source>
</evidence>
<name>A0A1H6QY58_9GAMM</name>
<evidence type="ECO:0000256" key="5">
    <source>
        <dbReference type="ARBA" id="ARBA00022692"/>
    </source>
</evidence>
<evidence type="ECO:0000256" key="4">
    <source>
        <dbReference type="ARBA" id="ARBA00022519"/>
    </source>
</evidence>
<sequence length="186" mass="20993">MTPHIASKLECWIRGIDKTTEVLGKSVAWLTLLMMFISVIVVVLRYLLNIGNIALQESVMYLHAFLFMSAVAFTLKHDGHVRVDIFYRRMSKRAQAWVDLCGGLLLLLPVTLFIGISSWDYVINSWMLQESSPEAGGLPLVYLLKGMIFMLVFTLALQGIAEILRNLMAILGWASAPEHHVNEEML</sequence>